<comment type="caution">
    <text evidence="1">The sequence shown here is derived from an EMBL/GenBank/DDBJ whole genome shotgun (WGS) entry which is preliminary data.</text>
</comment>
<gene>
    <name evidence="1" type="ORF">HO173_008248</name>
</gene>
<dbReference type="Proteomes" id="UP000578531">
    <property type="component" value="Unassembled WGS sequence"/>
</dbReference>
<dbReference type="EMBL" id="JACCJC010000036">
    <property type="protein sequence ID" value="KAF6233517.1"/>
    <property type="molecule type" value="Genomic_DNA"/>
</dbReference>
<organism evidence="1 2">
    <name type="scientific">Letharia columbiana</name>
    <dbReference type="NCBI Taxonomy" id="112416"/>
    <lineage>
        <taxon>Eukaryota</taxon>
        <taxon>Fungi</taxon>
        <taxon>Dikarya</taxon>
        <taxon>Ascomycota</taxon>
        <taxon>Pezizomycotina</taxon>
        <taxon>Lecanoromycetes</taxon>
        <taxon>OSLEUM clade</taxon>
        <taxon>Lecanoromycetidae</taxon>
        <taxon>Lecanorales</taxon>
        <taxon>Lecanorineae</taxon>
        <taxon>Parmeliaceae</taxon>
        <taxon>Letharia</taxon>
    </lineage>
</organism>
<accession>A0A8H6FRU6</accession>
<protein>
    <submittedName>
        <fullName evidence="1">Uncharacterized protein</fullName>
    </submittedName>
</protein>
<evidence type="ECO:0000313" key="1">
    <source>
        <dbReference type="EMBL" id="KAF6233517.1"/>
    </source>
</evidence>
<dbReference type="GeneID" id="59289904"/>
<reference evidence="1 2" key="1">
    <citation type="journal article" date="2020" name="Genomics">
        <title>Complete, high-quality genomes from long-read metagenomic sequencing of two wolf lichen thalli reveals enigmatic genome architecture.</title>
        <authorList>
            <person name="McKenzie S.K."/>
            <person name="Walston R.F."/>
            <person name="Allen J.L."/>
        </authorList>
    </citation>
    <scope>NUCLEOTIDE SEQUENCE [LARGE SCALE GENOMIC DNA]</scope>
    <source>
        <strain evidence="1">WasteWater2</strain>
    </source>
</reference>
<dbReference type="RefSeq" id="XP_037162934.1">
    <property type="nucleotide sequence ID" value="XM_037310148.1"/>
</dbReference>
<dbReference type="AlphaFoldDB" id="A0A8H6FRU6"/>
<name>A0A8H6FRU6_9LECA</name>
<proteinExistence type="predicted"/>
<sequence>MNMETIRCSNREVFSRVDMVARVVKQGSAFIKTTTGMIEDAGVITEAITMGSMSLKCNHNVLSGKGLVAQERLDELTWFNVVTSAIISDSLSMIEFLDRCTVVGDFKARVVIAGMMSVLHAASVVYIFECVDAFTQWGPKMHIDVLMDPQVEIAMRAYVGPRLNTNIIVTPAPLAYISTILSVESPVHTTLITHGTDLADAIMKMTKPTSVDVNMHVDVTTIEFESRLRSYCSNMGMLVEMCPCGDPTANTVRVIPVHAPGDTEPAVIKHRDMDATMFGKMRWYHRMVRRMPVNSKCYDCSVALVISRAILKGMTGRGLDEPVDACGLWTETFSRQVNVGASVN</sequence>
<keyword evidence="2" id="KW-1185">Reference proteome</keyword>
<evidence type="ECO:0000313" key="2">
    <source>
        <dbReference type="Proteomes" id="UP000578531"/>
    </source>
</evidence>